<reference evidence="4 5" key="1">
    <citation type="submission" date="2022-09" db="EMBL/GenBank/DDBJ databases">
        <authorList>
            <person name="Han X.L."/>
            <person name="Wang Q."/>
            <person name="Lu T."/>
        </authorList>
    </citation>
    <scope>NUCLEOTIDE SEQUENCE [LARGE SCALE GENOMIC DNA]</scope>
    <source>
        <strain evidence="4 5">WQ 127069</strain>
    </source>
</reference>
<dbReference type="Pfam" id="PF13091">
    <property type="entry name" value="PLDc_2"/>
    <property type="match status" value="1"/>
</dbReference>
<keyword evidence="2" id="KW-0812">Transmembrane</keyword>
<evidence type="ECO:0000313" key="5">
    <source>
        <dbReference type="Proteomes" id="UP001652445"/>
    </source>
</evidence>
<proteinExistence type="predicted"/>
<feature type="region of interest" description="Disordered" evidence="1">
    <location>
        <begin position="1"/>
        <end position="27"/>
    </location>
</feature>
<dbReference type="Proteomes" id="UP001652445">
    <property type="component" value="Unassembled WGS sequence"/>
</dbReference>
<dbReference type="PROSITE" id="PS50035">
    <property type="entry name" value="PLD"/>
    <property type="match status" value="1"/>
</dbReference>
<keyword evidence="2" id="KW-0472">Membrane</keyword>
<evidence type="ECO:0000256" key="1">
    <source>
        <dbReference type="SAM" id="MobiDB-lite"/>
    </source>
</evidence>
<name>A0ABT2UE24_9BACL</name>
<protein>
    <submittedName>
        <fullName evidence="4">Phospholipase D family protein</fullName>
    </submittedName>
</protein>
<feature type="transmembrane region" description="Helical" evidence="2">
    <location>
        <begin position="37"/>
        <end position="55"/>
    </location>
</feature>
<dbReference type="CDD" id="cd09129">
    <property type="entry name" value="PLDc_unchar2_1"/>
    <property type="match status" value="1"/>
</dbReference>
<dbReference type="EMBL" id="JAOQIO010000036">
    <property type="protein sequence ID" value="MCU6792893.1"/>
    <property type="molecule type" value="Genomic_DNA"/>
</dbReference>
<feature type="domain" description="PLD phosphodiesterase" evidence="3">
    <location>
        <begin position="408"/>
        <end position="438"/>
    </location>
</feature>
<dbReference type="Gene3D" id="3.30.870.10">
    <property type="entry name" value="Endonuclease Chain A"/>
    <property type="match status" value="2"/>
</dbReference>
<feature type="compositionally biased region" description="Polar residues" evidence="1">
    <location>
        <begin position="1"/>
        <end position="11"/>
    </location>
</feature>
<evidence type="ECO:0000313" key="4">
    <source>
        <dbReference type="EMBL" id="MCU6792893.1"/>
    </source>
</evidence>
<accession>A0ABT2UE24</accession>
<organism evidence="4 5">
    <name type="scientific">Paenibacillus baimaensis</name>
    <dbReference type="NCBI Taxonomy" id="2982185"/>
    <lineage>
        <taxon>Bacteria</taxon>
        <taxon>Bacillati</taxon>
        <taxon>Bacillota</taxon>
        <taxon>Bacilli</taxon>
        <taxon>Bacillales</taxon>
        <taxon>Paenibacillaceae</taxon>
        <taxon>Paenibacillus</taxon>
    </lineage>
</organism>
<keyword evidence="2" id="KW-1133">Transmembrane helix</keyword>
<dbReference type="InterPro" id="IPR001736">
    <property type="entry name" value="PLipase_D/transphosphatidylase"/>
</dbReference>
<evidence type="ECO:0000256" key="2">
    <source>
        <dbReference type="SAM" id="Phobius"/>
    </source>
</evidence>
<dbReference type="SUPFAM" id="SSF56024">
    <property type="entry name" value="Phospholipase D/nuclease"/>
    <property type="match status" value="2"/>
</dbReference>
<comment type="caution">
    <text evidence="4">The sequence shown here is derived from an EMBL/GenBank/DDBJ whole genome shotgun (WGS) entry which is preliminary data.</text>
</comment>
<sequence>MEADNSQQQSTTHHDLNIASSEPVPSRPRRIRNKRRLYLILLCVLILWLTIVMIYQTHKPLPPGLSMEGPVHYVKDVEFLYDLTYKNPVLPVQETMIFDRVFQVIDEAEQFIVIDMFLFNSYYKEGTLYTPLSGLMTEKLLEQKKRHPTMPIIFITDEVNTMYGSAMPPELARLKAGGIEVVISDVNSLRDSIPSYSAVWRTFVQWFGQTGKGWLPNPMVDTAPSMSLRSYLKLINVKANHRKIIATERALIVPSANAHDASAYNSNSAFLVRGDIIGDALASEQAVITFSSGGKEIPFPQYKPNGLEVGDIEVQLLTEGKIYKHVIQSLSEAGAGDQVWMGMFYLADRQVIKAMIEASKRGAELRLILDSNQNAFGRDKIGVPNRPVAQELLNASDNRIQIRWYNGTNEQYHTKLLFIDKTNRIVVNNGSANFTERNLDDLNLETNLGINAPGDSKLALQLRQYFNRLWNNEGALYTLDYEAFKDKTVWIKEWMYRLQEWLGVTTF</sequence>
<keyword evidence="5" id="KW-1185">Reference proteome</keyword>
<gene>
    <name evidence="4" type="ORF">OB236_12265</name>
</gene>
<dbReference type="RefSeq" id="WP_262684257.1">
    <property type="nucleotide sequence ID" value="NZ_JAOQIO010000036.1"/>
</dbReference>
<evidence type="ECO:0000259" key="3">
    <source>
        <dbReference type="PROSITE" id="PS50035"/>
    </source>
</evidence>
<dbReference type="InterPro" id="IPR025202">
    <property type="entry name" value="PLD-like_dom"/>
</dbReference>
<dbReference type="CDD" id="cd09130">
    <property type="entry name" value="PLDc_unchar2_2"/>
    <property type="match status" value="1"/>
</dbReference>